<dbReference type="GO" id="GO:0008658">
    <property type="term" value="F:penicillin binding"/>
    <property type="evidence" value="ECO:0007669"/>
    <property type="project" value="InterPro"/>
</dbReference>
<evidence type="ECO:0000256" key="2">
    <source>
        <dbReference type="ARBA" id="ARBA00007898"/>
    </source>
</evidence>
<dbReference type="GO" id="GO:0005886">
    <property type="term" value="C:plasma membrane"/>
    <property type="evidence" value="ECO:0007669"/>
    <property type="project" value="TreeGrafter"/>
</dbReference>
<protein>
    <recommendedName>
        <fullName evidence="3">beta-lactamase</fullName>
        <ecNumber evidence="3">3.5.2.6</ecNumber>
    </recommendedName>
</protein>
<dbReference type="GO" id="GO:0046677">
    <property type="term" value="P:response to antibiotic"/>
    <property type="evidence" value="ECO:0007669"/>
    <property type="project" value="UniProtKB-KW"/>
</dbReference>
<dbReference type="InterPro" id="IPR001460">
    <property type="entry name" value="PCN-bd_Tpept"/>
</dbReference>
<evidence type="ECO:0000256" key="4">
    <source>
        <dbReference type="ARBA" id="ARBA00022729"/>
    </source>
</evidence>
<dbReference type="Proteomes" id="UP000220752">
    <property type="component" value="Unassembled WGS sequence"/>
</dbReference>
<proteinExistence type="inferred from homology"/>
<name>A0A2A6Z765_9FIRM</name>
<dbReference type="InterPro" id="IPR050515">
    <property type="entry name" value="Beta-lactam/transpept"/>
</dbReference>
<feature type="domain" description="Penicillin-binding protein transpeptidase" evidence="7">
    <location>
        <begin position="218"/>
        <end position="523"/>
    </location>
</feature>
<dbReference type="Gene3D" id="3.90.1310.10">
    <property type="entry name" value="Penicillin-binding protein 2a (Domain 2)"/>
    <property type="match status" value="1"/>
</dbReference>
<keyword evidence="6" id="KW-0046">Antibiotic resistance</keyword>
<evidence type="ECO:0000256" key="6">
    <source>
        <dbReference type="ARBA" id="ARBA00023251"/>
    </source>
</evidence>
<evidence type="ECO:0000256" key="5">
    <source>
        <dbReference type="ARBA" id="ARBA00022801"/>
    </source>
</evidence>
<dbReference type="InterPro" id="IPR036138">
    <property type="entry name" value="PBP_dimer_sf"/>
</dbReference>
<sequence length="531" mass="56333">MSGKRVLALYAAVLLGFAVVLCRLYFLAENHTYAARAEAQSTVRLSLPARRGSFYDHSGLLLTGLETRYLALCFPGENNYTRLYAFTDSAGQALLYRNRNRSAPFLLEVDRDLSGRGIRCFATARRCAEVPLCQHLIGYLDAEGRGTAGLEKALDSQLAGTKEHDTLVCAVTAQGQLRAGETPQLTRQDSSAVGVQLTISRPVQRAAEAVAADTMTSGCILVLDTATAAVRASVSVPGYDPDDLAASLDAPDSPFLNRALESYAVGSVFKPVLAAAALEQGILPEYECTGAMVVDGQIFRCAGGVPHGTVDMTAALEKSCNGYFIRLGQQLGAETLLQMSRQLGFGQEVPVAGALHADAGKLPSAGELAQSGQLANFSFGQGGLLASPVQIAAMMNTIASGGVYRTPFFVCGSVDETDGTPLETLAHPQSRRVMSAENAALLRKMLQQVVEEGTAQDAAWLEEGAGGKTGTAQTGQFTPDGTERKNLWFAGFYPAQQPRYTIVVLQDGQVSTEHSSAAIFARLCAMLDLLA</sequence>
<comment type="similarity">
    <text evidence="2">Belongs to the class-D beta-lactamase family.</text>
</comment>
<dbReference type="Pfam" id="PF00905">
    <property type="entry name" value="Transpeptidase"/>
    <property type="match status" value="1"/>
</dbReference>
<evidence type="ECO:0000259" key="7">
    <source>
        <dbReference type="Pfam" id="PF00905"/>
    </source>
</evidence>
<accession>A0A2A6Z765</accession>
<dbReference type="SUPFAM" id="SSF56601">
    <property type="entry name" value="beta-lactamase/transpeptidase-like"/>
    <property type="match status" value="1"/>
</dbReference>
<gene>
    <name evidence="8" type="ORF">CGS46_11795</name>
</gene>
<reference evidence="8 9" key="1">
    <citation type="journal article" date="2017" name="Front. Microbiol.">
        <title>New Insights into the Diversity of the Genus Faecalibacterium.</title>
        <authorList>
            <person name="Benevides L."/>
            <person name="Burman S."/>
            <person name="Martin R."/>
            <person name="Robert V."/>
            <person name="Thomas M."/>
            <person name="Miquel S."/>
            <person name="Chain F."/>
            <person name="Sokol H."/>
            <person name="Bermudez-Humaran L.G."/>
            <person name="Morrison M."/>
            <person name="Langella P."/>
            <person name="Azevedo V.A."/>
            <person name="Chatel J.M."/>
            <person name="Soares S."/>
        </authorList>
    </citation>
    <scope>NUCLEOTIDE SEQUENCE [LARGE SCALE GENOMIC DNA]</scope>
    <source>
        <strain evidence="9">CNCM I-4540</strain>
    </source>
</reference>
<dbReference type="PANTHER" id="PTHR30627">
    <property type="entry name" value="PEPTIDOGLYCAN D,D-TRANSPEPTIDASE"/>
    <property type="match status" value="1"/>
</dbReference>
<dbReference type="EC" id="3.5.2.6" evidence="3"/>
<evidence type="ECO:0000313" key="8">
    <source>
        <dbReference type="EMBL" id="PDX57215.1"/>
    </source>
</evidence>
<comment type="catalytic activity">
    <reaction evidence="1">
        <text>a beta-lactam + H2O = a substituted beta-amino acid</text>
        <dbReference type="Rhea" id="RHEA:20401"/>
        <dbReference type="ChEBI" id="CHEBI:15377"/>
        <dbReference type="ChEBI" id="CHEBI:35627"/>
        <dbReference type="ChEBI" id="CHEBI:140347"/>
        <dbReference type="EC" id="3.5.2.6"/>
    </reaction>
</comment>
<evidence type="ECO:0000313" key="9">
    <source>
        <dbReference type="Proteomes" id="UP000220752"/>
    </source>
</evidence>
<dbReference type="Gene3D" id="3.40.710.10">
    <property type="entry name" value="DD-peptidase/beta-lactamase superfamily"/>
    <property type="match status" value="1"/>
</dbReference>
<comment type="caution">
    <text evidence="8">The sequence shown here is derived from an EMBL/GenBank/DDBJ whole genome shotgun (WGS) entry which is preliminary data.</text>
</comment>
<dbReference type="GO" id="GO:0008800">
    <property type="term" value="F:beta-lactamase activity"/>
    <property type="evidence" value="ECO:0007669"/>
    <property type="project" value="UniProtKB-EC"/>
</dbReference>
<dbReference type="GO" id="GO:0071555">
    <property type="term" value="P:cell wall organization"/>
    <property type="evidence" value="ECO:0007669"/>
    <property type="project" value="TreeGrafter"/>
</dbReference>
<keyword evidence="5" id="KW-0378">Hydrolase</keyword>
<dbReference type="InterPro" id="IPR012338">
    <property type="entry name" value="Beta-lactam/transpept-like"/>
</dbReference>
<dbReference type="EMBL" id="NMTQ01000037">
    <property type="protein sequence ID" value="PDX57215.1"/>
    <property type="molecule type" value="Genomic_DNA"/>
</dbReference>
<evidence type="ECO:0000256" key="1">
    <source>
        <dbReference type="ARBA" id="ARBA00001526"/>
    </source>
</evidence>
<evidence type="ECO:0000256" key="3">
    <source>
        <dbReference type="ARBA" id="ARBA00012865"/>
    </source>
</evidence>
<organism evidence="8 9">
    <name type="scientific">Faecalibacterium langellae</name>
    <dbReference type="NCBI Taxonomy" id="3435293"/>
    <lineage>
        <taxon>Bacteria</taxon>
        <taxon>Bacillati</taxon>
        <taxon>Bacillota</taxon>
        <taxon>Clostridia</taxon>
        <taxon>Eubacteriales</taxon>
        <taxon>Oscillospiraceae</taxon>
        <taxon>Faecalibacterium</taxon>
    </lineage>
</organism>
<keyword evidence="9" id="KW-1185">Reference proteome</keyword>
<dbReference type="SUPFAM" id="SSF56519">
    <property type="entry name" value="Penicillin binding protein dimerisation domain"/>
    <property type="match status" value="1"/>
</dbReference>
<keyword evidence="4" id="KW-0732">Signal</keyword>
<dbReference type="AlphaFoldDB" id="A0A2A6Z765"/>
<dbReference type="PANTHER" id="PTHR30627:SF6">
    <property type="entry name" value="BETA-LACTAMASE YBXI-RELATED"/>
    <property type="match status" value="1"/>
</dbReference>